<dbReference type="InterPro" id="IPR017985">
    <property type="entry name" value="MeTrfase_CN4_CS"/>
</dbReference>
<evidence type="ECO:0000256" key="7">
    <source>
        <dbReference type="ARBA" id="ARBA00023125"/>
    </source>
</evidence>
<feature type="domain" description="DNA methylase N-4/N-6" evidence="10">
    <location>
        <begin position="34"/>
        <end position="138"/>
    </location>
</feature>
<feature type="region of interest" description="Disordered" evidence="9">
    <location>
        <begin position="302"/>
        <end position="330"/>
    </location>
</feature>
<protein>
    <recommendedName>
        <fullName evidence="2">site-specific DNA-methyltransferase (cytosine-N(4)-specific)</fullName>
        <ecNumber evidence="2">2.1.1.113</ecNumber>
    </recommendedName>
</protein>
<keyword evidence="5" id="KW-0949">S-adenosyl-L-methionine</keyword>
<dbReference type="GO" id="GO:0009307">
    <property type="term" value="P:DNA restriction-modification system"/>
    <property type="evidence" value="ECO:0007669"/>
    <property type="project" value="UniProtKB-KW"/>
</dbReference>
<evidence type="ECO:0000256" key="8">
    <source>
        <dbReference type="ARBA" id="ARBA00049120"/>
    </source>
</evidence>
<dbReference type="InterPro" id="IPR002941">
    <property type="entry name" value="DNA_methylase_N4/N6"/>
</dbReference>
<dbReference type="GO" id="GO:0032259">
    <property type="term" value="P:methylation"/>
    <property type="evidence" value="ECO:0007669"/>
    <property type="project" value="UniProtKB-KW"/>
</dbReference>
<evidence type="ECO:0000256" key="5">
    <source>
        <dbReference type="ARBA" id="ARBA00022691"/>
    </source>
</evidence>
<dbReference type="GO" id="GO:0003677">
    <property type="term" value="F:DNA binding"/>
    <property type="evidence" value="ECO:0007669"/>
    <property type="project" value="UniProtKB-KW"/>
</dbReference>
<dbReference type="GO" id="GO:0015667">
    <property type="term" value="F:site-specific DNA-methyltransferase (cytosine-N4-specific) activity"/>
    <property type="evidence" value="ECO:0007669"/>
    <property type="project" value="UniProtKB-EC"/>
</dbReference>
<dbReference type="Proteomes" id="UP000664859">
    <property type="component" value="Unassembled WGS sequence"/>
</dbReference>
<comment type="caution">
    <text evidence="11">The sequence shown here is derived from an EMBL/GenBank/DDBJ whole genome shotgun (WGS) entry which is preliminary data.</text>
</comment>
<dbReference type="OrthoDB" id="418661at2759"/>
<organism evidence="11 12">
    <name type="scientific">Tribonema minus</name>
    <dbReference type="NCBI Taxonomy" id="303371"/>
    <lineage>
        <taxon>Eukaryota</taxon>
        <taxon>Sar</taxon>
        <taxon>Stramenopiles</taxon>
        <taxon>Ochrophyta</taxon>
        <taxon>PX clade</taxon>
        <taxon>Xanthophyceae</taxon>
        <taxon>Tribonematales</taxon>
        <taxon>Tribonemataceae</taxon>
        <taxon>Tribonema</taxon>
    </lineage>
</organism>
<evidence type="ECO:0000256" key="3">
    <source>
        <dbReference type="ARBA" id="ARBA00022603"/>
    </source>
</evidence>
<dbReference type="GO" id="GO:0008170">
    <property type="term" value="F:N-methyltransferase activity"/>
    <property type="evidence" value="ECO:0007669"/>
    <property type="project" value="InterPro"/>
</dbReference>
<keyword evidence="7" id="KW-0238">DNA-binding</keyword>
<reference evidence="11" key="1">
    <citation type="submission" date="2021-02" db="EMBL/GenBank/DDBJ databases">
        <title>First Annotated Genome of the Yellow-green Alga Tribonema minus.</title>
        <authorList>
            <person name="Mahan K.M."/>
        </authorList>
    </citation>
    <scope>NUCLEOTIDE SEQUENCE</scope>
    <source>
        <strain evidence="11">UTEX B ZZ1240</strain>
    </source>
</reference>
<name>A0A836CR36_9STRA</name>
<dbReference type="SUPFAM" id="SSF53335">
    <property type="entry name" value="S-adenosyl-L-methionine-dependent methyltransferases"/>
    <property type="match status" value="1"/>
</dbReference>
<feature type="compositionally biased region" description="Gly residues" evidence="9">
    <location>
        <begin position="310"/>
        <end position="325"/>
    </location>
</feature>
<gene>
    <name evidence="11" type="ORF">JKP88DRAFT_204184</name>
</gene>
<comment type="catalytic activity">
    <reaction evidence="8">
        <text>a 2'-deoxycytidine in DNA + S-adenosyl-L-methionine = an N(4)-methyl-2'-deoxycytidine in DNA + S-adenosyl-L-homocysteine + H(+)</text>
        <dbReference type="Rhea" id="RHEA:16857"/>
        <dbReference type="Rhea" id="RHEA-COMP:11369"/>
        <dbReference type="Rhea" id="RHEA-COMP:13674"/>
        <dbReference type="ChEBI" id="CHEBI:15378"/>
        <dbReference type="ChEBI" id="CHEBI:57856"/>
        <dbReference type="ChEBI" id="CHEBI:59789"/>
        <dbReference type="ChEBI" id="CHEBI:85452"/>
        <dbReference type="ChEBI" id="CHEBI:137933"/>
        <dbReference type="EC" id="2.1.1.113"/>
    </reaction>
</comment>
<keyword evidence="6" id="KW-0680">Restriction system</keyword>
<evidence type="ECO:0000259" key="10">
    <source>
        <dbReference type="Pfam" id="PF01555"/>
    </source>
</evidence>
<dbReference type="Gene3D" id="3.40.50.150">
    <property type="entry name" value="Vaccinia Virus protein VP39"/>
    <property type="match status" value="1"/>
</dbReference>
<sequence length="457" mass="48811">MTGAFQHALRRVAPCGIKSTVQRASTHAGSVRDKVQHQYDNIWESVRCETNGPPEVTRELVEASRLQWAYGFPQVPAGMTRLTHGFHYYPASMQAATAKHLLETVMPGTSVADPFVGGGTVLIEALRAGRKAYGADVSPLALFVARGRTWMPSAATLSALETLVAEHIAGVDSEGCSLRSWEPVRRVVQRASAQRPELAEPLWFVYSTALQQAAKARHSPRRRVLPPQFYAQCAGGYVSRVRELLETVTHSGAALLPEAPHLQRSDARAVTFPVEVDAVITSPPYPGVYDYLSHAREVRSKVGDASPAGEGDGGAAAGSGGGGGPEAAARGGFLETAVPSDRTWPADWLSDELGAFRTLKKAPLQFKSTWQAGHTAWITNVLRGLAPGGRMAVQIGDGAGVCALTSTLEAASEAGGGDVEGESGLLRLVGSATLRSTHDSKWSMRTEHIILLERRHS</sequence>
<dbReference type="AlphaFoldDB" id="A0A836CR36"/>
<evidence type="ECO:0000256" key="4">
    <source>
        <dbReference type="ARBA" id="ARBA00022679"/>
    </source>
</evidence>
<keyword evidence="4" id="KW-0808">Transferase</keyword>
<comment type="similarity">
    <text evidence="1">Belongs to the N(4)/N(6)-methyltransferase family. N(4) subfamily.</text>
</comment>
<proteinExistence type="inferred from homology"/>
<evidence type="ECO:0000313" key="12">
    <source>
        <dbReference type="Proteomes" id="UP000664859"/>
    </source>
</evidence>
<evidence type="ECO:0000256" key="1">
    <source>
        <dbReference type="ARBA" id="ARBA00010203"/>
    </source>
</evidence>
<keyword evidence="12" id="KW-1185">Reference proteome</keyword>
<dbReference type="Pfam" id="PF01555">
    <property type="entry name" value="N6_N4_Mtase"/>
    <property type="match status" value="1"/>
</dbReference>
<accession>A0A836CR36</accession>
<dbReference type="EC" id="2.1.1.113" evidence="2"/>
<keyword evidence="3" id="KW-0489">Methyltransferase</keyword>
<dbReference type="InterPro" id="IPR029063">
    <property type="entry name" value="SAM-dependent_MTases_sf"/>
</dbReference>
<evidence type="ECO:0000256" key="9">
    <source>
        <dbReference type="SAM" id="MobiDB-lite"/>
    </source>
</evidence>
<evidence type="ECO:0000256" key="6">
    <source>
        <dbReference type="ARBA" id="ARBA00022747"/>
    </source>
</evidence>
<dbReference type="PROSITE" id="PS00093">
    <property type="entry name" value="N4_MTASE"/>
    <property type="match status" value="1"/>
</dbReference>
<dbReference type="EMBL" id="JAFCMP010000004">
    <property type="protein sequence ID" value="KAG5192551.1"/>
    <property type="molecule type" value="Genomic_DNA"/>
</dbReference>
<evidence type="ECO:0000256" key="2">
    <source>
        <dbReference type="ARBA" id="ARBA00012185"/>
    </source>
</evidence>
<evidence type="ECO:0000313" key="11">
    <source>
        <dbReference type="EMBL" id="KAG5192551.1"/>
    </source>
</evidence>